<dbReference type="OrthoDB" id="2015187at2"/>
<dbReference type="PANTHER" id="PTHR30469">
    <property type="entry name" value="MULTIDRUG RESISTANCE PROTEIN MDTA"/>
    <property type="match status" value="1"/>
</dbReference>
<feature type="chain" id="PRO_5017001172" evidence="1">
    <location>
        <begin position="20"/>
        <end position="403"/>
    </location>
</feature>
<reference evidence="3 4" key="1">
    <citation type="submission" date="2018-07" db="EMBL/GenBank/DDBJ databases">
        <title>Genomic Encyclopedia of Type Strains, Phase IV (KMG-IV): sequencing the most valuable type-strain genomes for metagenomic binning, comparative biology and taxonomic classification.</title>
        <authorList>
            <person name="Goeker M."/>
        </authorList>
    </citation>
    <scope>NUCLEOTIDE SEQUENCE [LARGE SCALE GENOMIC DNA]</scope>
    <source>
        <strain evidence="3 4">DSM 27016</strain>
    </source>
</reference>
<evidence type="ECO:0000256" key="1">
    <source>
        <dbReference type="SAM" id="SignalP"/>
    </source>
</evidence>
<keyword evidence="4" id="KW-1185">Reference proteome</keyword>
<organism evidence="3 4">
    <name type="scientific">Anaerobacterium chartisolvens</name>
    <dbReference type="NCBI Taxonomy" id="1297424"/>
    <lineage>
        <taxon>Bacteria</taxon>
        <taxon>Bacillati</taxon>
        <taxon>Bacillota</taxon>
        <taxon>Clostridia</taxon>
        <taxon>Eubacteriales</taxon>
        <taxon>Oscillospiraceae</taxon>
        <taxon>Anaerobacterium</taxon>
    </lineage>
</organism>
<name>A0A369B6Q1_9FIRM</name>
<feature type="signal peptide" evidence="1">
    <location>
        <begin position="1"/>
        <end position="19"/>
    </location>
</feature>
<dbReference type="InterPro" id="IPR011053">
    <property type="entry name" value="Single_hybrid_motif"/>
</dbReference>
<dbReference type="Gene3D" id="2.40.50.100">
    <property type="match status" value="1"/>
</dbReference>
<dbReference type="PROSITE" id="PS51257">
    <property type="entry name" value="PROKAR_LIPOPROTEIN"/>
    <property type="match status" value="1"/>
</dbReference>
<evidence type="ECO:0000313" key="4">
    <source>
        <dbReference type="Proteomes" id="UP000253034"/>
    </source>
</evidence>
<dbReference type="InterPro" id="IPR059052">
    <property type="entry name" value="HH_YbhG-like"/>
</dbReference>
<dbReference type="AlphaFoldDB" id="A0A369B6Q1"/>
<comment type="caution">
    <text evidence="3">The sequence shown here is derived from an EMBL/GenBank/DDBJ whole genome shotgun (WGS) entry which is preliminary data.</text>
</comment>
<sequence>MLKKIISMLLITVLTMSFAACSKQEKEVGQEKIKPVKVTEVKEENKPFALNYVGRVDSSETKKYSFQSAGEIAAIYVEKGQPISENQKLLELDTKDLMFSVEATRLQMASVQAQYDKALNGSAQEDIKKAELNVKKAQDVYNYANDLYEKTKMLYENGGVSRDALDKARLDMDTKAIDLNHAKEVEQEVKKGAREEDKTNLLNQLEAAKTNYDAKKSLLENTEVKSDMEGHVVDVLVKQGEVVAAGAPVLLVRSSKMVVNAGIAQKDINRIGIDTRADIEIDGKQFIGRVAKIDQVPDKQTWTYNIQIELPEGSHYIGAIAKVGIEAEAGQGIWIPVSSIMNGEYDYVFTAVDGRAARKKISMEKTQGNLVMVKGLVSGDMLVVEGMKSLKDGDRIEIKRGDS</sequence>
<dbReference type="GO" id="GO:1990281">
    <property type="term" value="C:efflux pump complex"/>
    <property type="evidence" value="ECO:0007669"/>
    <property type="project" value="TreeGrafter"/>
</dbReference>
<keyword evidence="1" id="KW-0732">Signal</keyword>
<dbReference type="EMBL" id="QPJT01000008">
    <property type="protein sequence ID" value="RCX17190.1"/>
    <property type="molecule type" value="Genomic_DNA"/>
</dbReference>
<dbReference type="Proteomes" id="UP000253034">
    <property type="component" value="Unassembled WGS sequence"/>
</dbReference>
<dbReference type="Pfam" id="PF25881">
    <property type="entry name" value="HH_YBHG"/>
    <property type="match status" value="1"/>
</dbReference>
<protein>
    <submittedName>
        <fullName evidence="3">RND family efflux transporter MFP subunit</fullName>
    </submittedName>
</protein>
<accession>A0A369B6Q1</accession>
<dbReference type="GO" id="GO:0015562">
    <property type="term" value="F:efflux transmembrane transporter activity"/>
    <property type="evidence" value="ECO:0007669"/>
    <property type="project" value="TreeGrafter"/>
</dbReference>
<evidence type="ECO:0000313" key="3">
    <source>
        <dbReference type="EMBL" id="RCX17190.1"/>
    </source>
</evidence>
<dbReference type="RefSeq" id="WP_114297424.1">
    <property type="nucleotide sequence ID" value="NZ_QPJT01000008.1"/>
</dbReference>
<proteinExistence type="predicted"/>
<dbReference type="Gene3D" id="1.10.287.470">
    <property type="entry name" value="Helix hairpin bin"/>
    <property type="match status" value="1"/>
</dbReference>
<dbReference type="Gene3D" id="2.40.420.20">
    <property type="match status" value="1"/>
</dbReference>
<evidence type="ECO:0000259" key="2">
    <source>
        <dbReference type="Pfam" id="PF25881"/>
    </source>
</evidence>
<dbReference type="Gene3D" id="2.40.30.170">
    <property type="match status" value="1"/>
</dbReference>
<dbReference type="SUPFAM" id="SSF51230">
    <property type="entry name" value="Single hybrid motif"/>
    <property type="match status" value="1"/>
</dbReference>
<gene>
    <name evidence="3" type="ORF">DFR58_10884</name>
</gene>
<feature type="domain" description="YbhG-like alpha-helical hairpin" evidence="2">
    <location>
        <begin position="93"/>
        <end position="210"/>
    </location>
</feature>